<organism evidence="5 6">
    <name type="scientific">Phenylobacterium parvum</name>
    <dbReference type="NCBI Taxonomy" id="2201350"/>
    <lineage>
        <taxon>Bacteria</taxon>
        <taxon>Pseudomonadati</taxon>
        <taxon>Pseudomonadota</taxon>
        <taxon>Alphaproteobacteria</taxon>
        <taxon>Caulobacterales</taxon>
        <taxon>Caulobacteraceae</taxon>
        <taxon>Phenylobacterium</taxon>
    </lineage>
</organism>
<evidence type="ECO:0000259" key="4">
    <source>
        <dbReference type="PROSITE" id="PS51891"/>
    </source>
</evidence>
<name>A0A2Z3HP34_9CAUL</name>
<keyword evidence="6" id="KW-1185">Reference proteome</keyword>
<dbReference type="KEGG" id="phb:HYN04_06795"/>
<dbReference type="Gene3D" id="2.170.150.70">
    <property type="match status" value="1"/>
</dbReference>
<protein>
    <submittedName>
        <fullName evidence="5">Aldehyde-activating protein</fullName>
    </submittedName>
</protein>
<dbReference type="InterPro" id="IPR011057">
    <property type="entry name" value="Mss4-like_sf"/>
</dbReference>
<dbReference type="GO" id="GO:0016846">
    <property type="term" value="F:carbon-sulfur lyase activity"/>
    <property type="evidence" value="ECO:0007669"/>
    <property type="project" value="InterPro"/>
</dbReference>
<dbReference type="PROSITE" id="PS51891">
    <property type="entry name" value="CENP_V_GFA"/>
    <property type="match status" value="1"/>
</dbReference>
<keyword evidence="3" id="KW-0862">Zinc</keyword>
<dbReference type="InterPro" id="IPR006913">
    <property type="entry name" value="CENP-V/GFA"/>
</dbReference>
<dbReference type="Proteomes" id="UP000247763">
    <property type="component" value="Chromosome"/>
</dbReference>
<proteinExistence type="inferred from homology"/>
<dbReference type="InterPro" id="IPR052355">
    <property type="entry name" value="CENP-V-like"/>
</dbReference>
<gene>
    <name evidence="5" type="ORF">HYN04_06795</name>
</gene>
<comment type="similarity">
    <text evidence="1">Belongs to the Gfa family.</text>
</comment>
<dbReference type="AlphaFoldDB" id="A0A2Z3HP34"/>
<dbReference type="SUPFAM" id="SSF51316">
    <property type="entry name" value="Mss4-like"/>
    <property type="match status" value="1"/>
</dbReference>
<dbReference type="EMBL" id="CP029479">
    <property type="protein sequence ID" value="AWM77497.1"/>
    <property type="molecule type" value="Genomic_DNA"/>
</dbReference>
<evidence type="ECO:0000256" key="2">
    <source>
        <dbReference type="ARBA" id="ARBA00022723"/>
    </source>
</evidence>
<dbReference type="PANTHER" id="PTHR28620:SF1">
    <property type="entry name" value="CENP-V_GFA DOMAIN-CONTAINING PROTEIN"/>
    <property type="match status" value="1"/>
</dbReference>
<dbReference type="OrthoDB" id="9805575at2"/>
<evidence type="ECO:0000256" key="3">
    <source>
        <dbReference type="ARBA" id="ARBA00022833"/>
    </source>
</evidence>
<accession>A0A2Z3HP34</accession>
<dbReference type="Pfam" id="PF04828">
    <property type="entry name" value="GFA"/>
    <property type="match status" value="1"/>
</dbReference>
<evidence type="ECO:0000313" key="5">
    <source>
        <dbReference type="EMBL" id="AWM77497.1"/>
    </source>
</evidence>
<reference evidence="6" key="1">
    <citation type="submission" date="2018-05" db="EMBL/GenBank/DDBJ databases">
        <title>Genome sequencing of Phenylobacterium sp. HYN0004.</title>
        <authorList>
            <person name="Yi H."/>
            <person name="Baek C."/>
        </authorList>
    </citation>
    <scope>NUCLEOTIDE SEQUENCE [LARGE SCALE GENOMIC DNA]</scope>
    <source>
        <strain evidence="6">HYN0004</strain>
    </source>
</reference>
<feature type="domain" description="CENP-V/GFA" evidence="4">
    <location>
        <begin position="1"/>
        <end position="83"/>
    </location>
</feature>
<evidence type="ECO:0000313" key="6">
    <source>
        <dbReference type="Proteomes" id="UP000247763"/>
    </source>
</evidence>
<keyword evidence="2" id="KW-0479">Metal-binding</keyword>
<sequence>MCSKVGFIHLIVPESRFRLVQGEGDLVAYTFNSGVARHLFCGTCGVKSFYRPRSNPDGWSVNARCLDEAVEMDLTDFDGRNWEANAASLAHLSREAAP</sequence>
<dbReference type="GO" id="GO:0046872">
    <property type="term" value="F:metal ion binding"/>
    <property type="evidence" value="ECO:0007669"/>
    <property type="project" value="UniProtKB-KW"/>
</dbReference>
<evidence type="ECO:0000256" key="1">
    <source>
        <dbReference type="ARBA" id="ARBA00005495"/>
    </source>
</evidence>
<dbReference type="PANTHER" id="PTHR28620">
    <property type="entry name" value="CENTROMERE PROTEIN V"/>
    <property type="match status" value="1"/>
</dbReference>